<reference evidence="1" key="2">
    <citation type="submission" date="2024-10" db="UniProtKB">
        <authorList>
            <consortium name="EnsemblProtists"/>
        </authorList>
    </citation>
    <scope>IDENTIFICATION</scope>
</reference>
<dbReference type="RefSeq" id="XP_005771055.1">
    <property type="nucleotide sequence ID" value="XM_005770998.1"/>
</dbReference>
<evidence type="ECO:0000313" key="1">
    <source>
        <dbReference type="EnsemblProtists" id="EOD26678"/>
    </source>
</evidence>
<dbReference type="EnsemblProtists" id="EOD26678">
    <property type="protein sequence ID" value="EOD26678"/>
    <property type="gene ID" value="EMIHUDRAFT_366919"/>
</dbReference>
<dbReference type="EnsemblProtists" id="EOD18626">
    <property type="protein sequence ID" value="EOD18626"/>
    <property type="gene ID" value="EMIHUDRAFT_369815"/>
</dbReference>
<dbReference type="AlphaFoldDB" id="A0A0D3JT43"/>
<dbReference type="GeneID" id="17264171"/>
<dbReference type="KEGG" id="ehx:EMIHUDRAFT_369815"/>
<proteinExistence type="predicted"/>
<accession>A0A0D3JT43</accession>
<dbReference type="GeneID" id="17272221"/>
<protein>
    <submittedName>
        <fullName evidence="1">Uncharacterized protein</fullName>
    </submittedName>
</protein>
<dbReference type="HOGENOM" id="CLU_1581419_0_0_1"/>
<reference evidence="2" key="1">
    <citation type="journal article" date="2013" name="Nature">
        <title>Pan genome of the phytoplankton Emiliania underpins its global distribution.</title>
        <authorList>
            <person name="Read B.A."/>
            <person name="Kegel J."/>
            <person name="Klute M.J."/>
            <person name="Kuo A."/>
            <person name="Lefebvre S.C."/>
            <person name="Maumus F."/>
            <person name="Mayer C."/>
            <person name="Miller J."/>
            <person name="Monier A."/>
            <person name="Salamov A."/>
            <person name="Young J."/>
            <person name="Aguilar M."/>
            <person name="Claverie J.M."/>
            <person name="Frickenhaus S."/>
            <person name="Gonzalez K."/>
            <person name="Herman E.K."/>
            <person name="Lin Y.C."/>
            <person name="Napier J."/>
            <person name="Ogata H."/>
            <person name="Sarno A.F."/>
            <person name="Shmutz J."/>
            <person name="Schroeder D."/>
            <person name="de Vargas C."/>
            <person name="Verret F."/>
            <person name="von Dassow P."/>
            <person name="Valentin K."/>
            <person name="Van de Peer Y."/>
            <person name="Wheeler G."/>
            <person name="Dacks J.B."/>
            <person name="Delwiche C.F."/>
            <person name="Dyhrman S.T."/>
            <person name="Glockner G."/>
            <person name="John U."/>
            <person name="Richards T."/>
            <person name="Worden A.Z."/>
            <person name="Zhang X."/>
            <person name="Grigoriev I.V."/>
            <person name="Allen A.E."/>
            <person name="Bidle K."/>
            <person name="Borodovsky M."/>
            <person name="Bowler C."/>
            <person name="Brownlee C."/>
            <person name="Cock J.M."/>
            <person name="Elias M."/>
            <person name="Gladyshev V.N."/>
            <person name="Groth M."/>
            <person name="Guda C."/>
            <person name="Hadaegh A."/>
            <person name="Iglesias-Rodriguez M.D."/>
            <person name="Jenkins J."/>
            <person name="Jones B.M."/>
            <person name="Lawson T."/>
            <person name="Leese F."/>
            <person name="Lindquist E."/>
            <person name="Lobanov A."/>
            <person name="Lomsadze A."/>
            <person name="Malik S.B."/>
            <person name="Marsh M.E."/>
            <person name="Mackinder L."/>
            <person name="Mock T."/>
            <person name="Mueller-Roeber B."/>
            <person name="Pagarete A."/>
            <person name="Parker M."/>
            <person name="Probert I."/>
            <person name="Quesneville H."/>
            <person name="Raines C."/>
            <person name="Rensing S.A."/>
            <person name="Riano-Pachon D.M."/>
            <person name="Richier S."/>
            <person name="Rokitta S."/>
            <person name="Shiraiwa Y."/>
            <person name="Soanes D.M."/>
            <person name="van der Giezen M."/>
            <person name="Wahlund T.M."/>
            <person name="Williams B."/>
            <person name="Wilson W."/>
            <person name="Wolfe G."/>
            <person name="Wurch L.L."/>
        </authorList>
    </citation>
    <scope>NUCLEOTIDE SEQUENCE</scope>
</reference>
<dbReference type="KEGG" id="ehx:EMIHUDRAFT_366919"/>
<evidence type="ECO:0000313" key="2">
    <source>
        <dbReference type="Proteomes" id="UP000013827"/>
    </source>
</evidence>
<name>A0A0D3JT43_EMIH1</name>
<keyword evidence="2" id="KW-1185">Reference proteome</keyword>
<organism evidence="1 2">
    <name type="scientific">Emiliania huxleyi (strain CCMP1516)</name>
    <dbReference type="NCBI Taxonomy" id="280463"/>
    <lineage>
        <taxon>Eukaryota</taxon>
        <taxon>Haptista</taxon>
        <taxon>Haptophyta</taxon>
        <taxon>Prymnesiophyceae</taxon>
        <taxon>Isochrysidales</taxon>
        <taxon>Noelaerhabdaceae</taxon>
        <taxon>Emiliania</taxon>
    </lineage>
</organism>
<dbReference type="Proteomes" id="UP000013827">
    <property type="component" value="Unassembled WGS sequence"/>
</dbReference>
<dbReference type="PaxDb" id="2903-EOD18626"/>
<sequence length="169" mass="17832">MAAAFPPVLRVVAAHGAAPPLTQLRPAGGQAAAEPRSRPQDALLAALGVLRALCRVPRAATARVVVVMTAIEPLLSSRQPERVRTEAAALAADLAGLQRDALWLFCARATAPADLGRSAPNGLPWLSLPPEAAPPLPGPRHEFAQAAKELLRHIEGEDVRARRRAMCCC</sequence>
<dbReference type="RefSeq" id="XP_005779107.1">
    <property type="nucleotide sequence ID" value="XM_005779050.1"/>
</dbReference>